<proteinExistence type="predicted"/>
<dbReference type="Proteomes" id="UP000184191">
    <property type="component" value="Unassembled WGS sequence"/>
</dbReference>
<dbReference type="STRING" id="1054996.SAMN05444414_11115"/>
<evidence type="ECO:0008006" key="3">
    <source>
        <dbReference type="Google" id="ProtNLM"/>
    </source>
</evidence>
<evidence type="ECO:0000313" key="1">
    <source>
        <dbReference type="EMBL" id="SHL33209.1"/>
    </source>
</evidence>
<dbReference type="RefSeq" id="WP_139279315.1">
    <property type="nucleotide sequence ID" value="NZ_FRBN01000011.1"/>
</dbReference>
<dbReference type="OrthoDB" id="7857877at2"/>
<organism evidence="1 2">
    <name type="scientific">Roseovarius marisflavi</name>
    <dbReference type="NCBI Taxonomy" id="1054996"/>
    <lineage>
        <taxon>Bacteria</taxon>
        <taxon>Pseudomonadati</taxon>
        <taxon>Pseudomonadota</taxon>
        <taxon>Alphaproteobacteria</taxon>
        <taxon>Rhodobacterales</taxon>
        <taxon>Roseobacteraceae</taxon>
        <taxon>Roseovarius</taxon>
    </lineage>
</organism>
<name>A0A1M6ZS26_9RHOB</name>
<dbReference type="AlphaFoldDB" id="A0A1M6ZS26"/>
<sequence>MTISECLDEMRCGVPGCSLVSFGDLKTGLVLRTSANRQHKQDYLEEIIQQAALNFGVSDTLSADDGQAEETDHSVIVATPDDVRIFVRSQERKSDVVCCVCDRAEAVTHVKAYAKKVFLMVSGEA</sequence>
<dbReference type="EMBL" id="FRBN01000011">
    <property type="protein sequence ID" value="SHL33209.1"/>
    <property type="molecule type" value="Genomic_DNA"/>
</dbReference>
<reference evidence="2" key="1">
    <citation type="submission" date="2016-11" db="EMBL/GenBank/DDBJ databases">
        <authorList>
            <person name="Varghese N."/>
            <person name="Submissions S."/>
        </authorList>
    </citation>
    <scope>NUCLEOTIDE SEQUENCE [LARGE SCALE GENOMIC DNA]</scope>
    <source>
        <strain evidence="2">DSM 29327</strain>
    </source>
</reference>
<keyword evidence="2" id="KW-1185">Reference proteome</keyword>
<gene>
    <name evidence="1" type="ORF">SAMN05444414_11115</name>
</gene>
<protein>
    <recommendedName>
        <fullName evidence="3">Roadblock/LAMTOR2 domain-containing protein</fullName>
    </recommendedName>
</protein>
<evidence type="ECO:0000313" key="2">
    <source>
        <dbReference type="Proteomes" id="UP000184191"/>
    </source>
</evidence>
<accession>A0A1M6ZS26</accession>